<evidence type="ECO:0000313" key="7">
    <source>
        <dbReference type="Proteomes" id="UP001651050"/>
    </source>
</evidence>
<gene>
    <name evidence="6" type="ORF">M1843_00930</name>
</gene>
<comment type="caution">
    <text evidence="6">The sequence shown here is derived from an EMBL/GenBank/DDBJ whole genome shotgun (WGS) entry which is preliminary data.</text>
</comment>
<keyword evidence="7" id="KW-1185">Reference proteome</keyword>
<dbReference type="InterPro" id="IPR002213">
    <property type="entry name" value="UDP_glucos_trans"/>
</dbReference>
<keyword evidence="2" id="KW-0328">Glycosyltransferase</keyword>
<keyword evidence="3" id="KW-0808">Transferase</keyword>
<dbReference type="InterPro" id="IPR050426">
    <property type="entry name" value="Glycosyltransferase_28"/>
</dbReference>
<proteinExistence type="inferred from homology"/>
<evidence type="ECO:0000259" key="5">
    <source>
        <dbReference type="Pfam" id="PF21036"/>
    </source>
</evidence>
<evidence type="ECO:0000256" key="3">
    <source>
        <dbReference type="ARBA" id="ARBA00022679"/>
    </source>
</evidence>
<dbReference type="Pfam" id="PF06722">
    <property type="entry name" value="EryCIII-like_C"/>
    <property type="match status" value="1"/>
</dbReference>
<sequence length="388" mass="40040">MRVLFGTTGGQGHFRPMVPLARAVAEAGHDVRVAAPASFAKHVAPTGLRHEPFDDADPGALAAVFGALPGLSPQEANARVMTEVFGRLDPVAALPAVGRLVAAWRPDLVVREPAELASLVAAEAAGVPHVQVAIGLRSLLTTFVDELTGPLAALAAGAGVDRDLAAAAAAEPVFTSVPPSFDDDDGDDGDDGVPPVRYRVPASGTPAPPLPAWGDPDAPLVYVSFGTVAAAQGVFDDAYAAAVEAVAEVDVRALVTVGAHGDPESWAPWPRNVHVERWWPQEALMADAVAMIGHGGFGTTTLALGAGVPQVVVPLFASDQWINARRVARLQAGVAVEAGPGLADRLRVALRAVLHEQRYGAAAQALADEMGRLPLPPAVVEPLLSHGR</sequence>
<dbReference type="CDD" id="cd03784">
    <property type="entry name" value="GT1_Gtf-like"/>
    <property type="match status" value="1"/>
</dbReference>
<dbReference type="Pfam" id="PF21036">
    <property type="entry name" value="EryCIII-like_N"/>
    <property type="match status" value="1"/>
</dbReference>
<evidence type="ECO:0000259" key="4">
    <source>
        <dbReference type="Pfam" id="PF06722"/>
    </source>
</evidence>
<accession>A0ABT0IYT3</accession>
<protein>
    <submittedName>
        <fullName evidence="6">Glycosyltransferase</fullName>
    </submittedName>
</protein>
<feature type="domain" description="Erythromycin biosynthesis protein CIII-like C-terminal" evidence="4">
    <location>
        <begin position="243"/>
        <end position="383"/>
    </location>
</feature>
<feature type="domain" description="Erythromycin biosynthesis protein CIII-like N-terminal" evidence="5">
    <location>
        <begin position="93"/>
        <end position="185"/>
    </location>
</feature>
<dbReference type="Gene3D" id="3.40.50.2000">
    <property type="entry name" value="Glycogen Phosphorylase B"/>
    <property type="match status" value="2"/>
</dbReference>
<evidence type="ECO:0000256" key="1">
    <source>
        <dbReference type="ARBA" id="ARBA00006962"/>
    </source>
</evidence>
<dbReference type="PANTHER" id="PTHR48050">
    <property type="entry name" value="STEROL 3-BETA-GLUCOSYLTRANSFERASE"/>
    <property type="match status" value="1"/>
</dbReference>
<dbReference type="Proteomes" id="UP001651050">
    <property type="component" value="Unassembled WGS sequence"/>
</dbReference>
<comment type="similarity">
    <text evidence="1">Belongs to the glycosyltransferase 28 family.</text>
</comment>
<evidence type="ECO:0000313" key="6">
    <source>
        <dbReference type="EMBL" id="MCK9792309.1"/>
    </source>
</evidence>
<name>A0ABT0IYT3_9MICO</name>
<dbReference type="EMBL" id="JALQCY010000001">
    <property type="protein sequence ID" value="MCK9792309.1"/>
    <property type="molecule type" value="Genomic_DNA"/>
</dbReference>
<organism evidence="6 7">
    <name type="scientific">Isoptericola peretonis</name>
    <dbReference type="NCBI Taxonomy" id="2918523"/>
    <lineage>
        <taxon>Bacteria</taxon>
        <taxon>Bacillati</taxon>
        <taxon>Actinomycetota</taxon>
        <taxon>Actinomycetes</taxon>
        <taxon>Micrococcales</taxon>
        <taxon>Promicromonosporaceae</taxon>
        <taxon>Isoptericola</taxon>
    </lineage>
</organism>
<dbReference type="PANTHER" id="PTHR48050:SF13">
    <property type="entry name" value="STEROL 3-BETA-GLUCOSYLTRANSFERASE UGT80A2"/>
    <property type="match status" value="1"/>
</dbReference>
<reference evidence="6 7" key="1">
    <citation type="submission" date="2022-02" db="EMBL/GenBank/DDBJ databases">
        <title>The car tank lid bacteriome: a reservoir of bacteria with potential in bioremediation of fuel.</title>
        <authorList>
            <person name="Vidal-Verdu A."/>
            <person name="Gomez-Martinez D."/>
            <person name="Latorre-Perez A."/>
            <person name="Pereto J."/>
            <person name="Porcar M."/>
        </authorList>
    </citation>
    <scope>NUCLEOTIDE SEQUENCE [LARGE SCALE GENOMIC DNA]</scope>
    <source>
        <strain evidence="6 7">4D.3</strain>
    </source>
</reference>
<dbReference type="SUPFAM" id="SSF53756">
    <property type="entry name" value="UDP-Glycosyltransferase/glycogen phosphorylase"/>
    <property type="match status" value="1"/>
</dbReference>
<evidence type="ECO:0000256" key="2">
    <source>
        <dbReference type="ARBA" id="ARBA00022676"/>
    </source>
</evidence>
<dbReference type="InterPro" id="IPR048284">
    <property type="entry name" value="EryCIII-like_N"/>
</dbReference>
<dbReference type="InterPro" id="IPR010610">
    <property type="entry name" value="EryCIII-like_C"/>
</dbReference>
<dbReference type="RefSeq" id="WP_416342184.1">
    <property type="nucleotide sequence ID" value="NZ_JALQCY010000001.1"/>
</dbReference>